<sequence>MSQKHSSQMLLRGTTDTSQPCACVLACSSSPPSSRMLQCRASSTLVSRKRKRKDTGKGRVSSASTTDQDAPILVYSGNQDQAASQRQSLQSFTRAVPLPPPDSSAPQ</sequence>
<dbReference type="RefSeq" id="XP_016761303.1">
    <property type="nucleotide sequence ID" value="XM_016900675.1"/>
</dbReference>
<dbReference type="GeneID" id="27897812"/>
<keyword evidence="3" id="KW-1185">Reference proteome</keyword>
<name>M3B064_SPHMS</name>
<feature type="compositionally biased region" description="Polar residues" evidence="1">
    <location>
        <begin position="76"/>
        <end position="93"/>
    </location>
</feature>
<reference evidence="2 3" key="1">
    <citation type="journal article" date="2012" name="PLoS Pathog.">
        <title>Diverse lifestyles and strategies of plant pathogenesis encoded in the genomes of eighteen Dothideomycetes fungi.</title>
        <authorList>
            <person name="Ohm R.A."/>
            <person name="Feau N."/>
            <person name="Henrissat B."/>
            <person name="Schoch C.L."/>
            <person name="Horwitz B.A."/>
            <person name="Barry K.W."/>
            <person name="Condon B.J."/>
            <person name="Copeland A.C."/>
            <person name="Dhillon B."/>
            <person name="Glaser F."/>
            <person name="Hesse C.N."/>
            <person name="Kosti I."/>
            <person name="LaButti K."/>
            <person name="Lindquist E.A."/>
            <person name="Lucas S."/>
            <person name="Salamov A.A."/>
            <person name="Bradshaw R.E."/>
            <person name="Ciuffetti L."/>
            <person name="Hamelin R.C."/>
            <person name="Kema G.H.J."/>
            <person name="Lawrence C."/>
            <person name="Scott J.A."/>
            <person name="Spatafora J.W."/>
            <person name="Turgeon B.G."/>
            <person name="de Wit P.J.G.M."/>
            <person name="Zhong S."/>
            <person name="Goodwin S.B."/>
            <person name="Grigoriev I.V."/>
        </authorList>
    </citation>
    <scope>NUCLEOTIDE SEQUENCE [LARGE SCALE GENOMIC DNA]</scope>
    <source>
        <strain evidence="2 3">SO2202</strain>
    </source>
</reference>
<evidence type="ECO:0000313" key="2">
    <source>
        <dbReference type="EMBL" id="EMF13182.1"/>
    </source>
</evidence>
<gene>
    <name evidence="2" type="ORF">SEPMUDRAFT_107234</name>
</gene>
<proteinExistence type="predicted"/>
<dbReference type="HOGENOM" id="CLU_2211622_0_0_1"/>
<dbReference type="Proteomes" id="UP000016931">
    <property type="component" value="Unassembled WGS sequence"/>
</dbReference>
<dbReference type="EMBL" id="KB456263">
    <property type="protein sequence ID" value="EMF13182.1"/>
    <property type="molecule type" value="Genomic_DNA"/>
</dbReference>
<feature type="compositionally biased region" description="Pro residues" evidence="1">
    <location>
        <begin position="97"/>
        <end position="107"/>
    </location>
</feature>
<dbReference type="AlphaFoldDB" id="M3B064"/>
<organism evidence="2 3">
    <name type="scientific">Sphaerulina musiva (strain SO2202)</name>
    <name type="common">Poplar stem canker fungus</name>
    <name type="synonym">Septoria musiva</name>
    <dbReference type="NCBI Taxonomy" id="692275"/>
    <lineage>
        <taxon>Eukaryota</taxon>
        <taxon>Fungi</taxon>
        <taxon>Dikarya</taxon>
        <taxon>Ascomycota</taxon>
        <taxon>Pezizomycotina</taxon>
        <taxon>Dothideomycetes</taxon>
        <taxon>Dothideomycetidae</taxon>
        <taxon>Mycosphaerellales</taxon>
        <taxon>Mycosphaerellaceae</taxon>
        <taxon>Sphaerulina</taxon>
    </lineage>
</organism>
<evidence type="ECO:0000313" key="3">
    <source>
        <dbReference type="Proteomes" id="UP000016931"/>
    </source>
</evidence>
<feature type="region of interest" description="Disordered" evidence="1">
    <location>
        <begin position="28"/>
        <end position="107"/>
    </location>
</feature>
<feature type="compositionally biased region" description="Polar residues" evidence="1">
    <location>
        <begin position="28"/>
        <end position="46"/>
    </location>
</feature>
<protein>
    <submittedName>
        <fullName evidence="2">Uncharacterized protein</fullName>
    </submittedName>
</protein>
<evidence type="ECO:0000256" key="1">
    <source>
        <dbReference type="SAM" id="MobiDB-lite"/>
    </source>
</evidence>
<accession>M3B064</accession>